<dbReference type="AlphaFoldDB" id="A0A2G9T7G3"/>
<feature type="non-terminal residue" evidence="2">
    <location>
        <position position="110"/>
    </location>
</feature>
<sequence>MLSTANGFFFGADSFYFVQLSRGQLEPVRLVESSVADYPIALLQIREDEVLLAYQNYGIFVNSRGERTRNQTVEWEHMPMEFVFTAPYLYVVHYDSIEILQVAEYTGQDS</sequence>
<dbReference type="Proteomes" id="UP000230423">
    <property type="component" value="Unassembled WGS sequence"/>
</dbReference>
<evidence type="ECO:0000313" key="3">
    <source>
        <dbReference type="Proteomes" id="UP000230423"/>
    </source>
</evidence>
<gene>
    <name evidence="2" type="ORF">TELCIR_24729</name>
</gene>
<dbReference type="EMBL" id="KZ404370">
    <property type="protein sequence ID" value="PIO53919.1"/>
    <property type="molecule type" value="Genomic_DNA"/>
</dbReference>
<reference evidence="2 3" key="1">
    <citation type="submission" date="2015-09" db="EMBL/GenBank/DDBJ databases">
        <title>Draft genome of the parasitic nematode Teladorsagia circumcincta isolate WARC Sus (inbred).</title>
        <authorList>
            <person name="Mitreva M."/>
        </authorList>
    </citation>
    <scope>NUCLEOTIDE SEQUENCE [LARGE SCALE GENOMIC DNA]</scope>
    <source>
        <strain evidence="2 3">S</strain>
    </source>
</reference>
<accession>A0A2G9T7G3</accession>
<dbReference type="OrthoDB" id="5919042at2759"/>
<evidence type="ECO:0000313" key="2">
    <source>
        <dbReference type="EMBL" id="PIO53919.1"/>
    </source>
</evidence>
<name>A0A2G9T7G3_TELCI</name>
<keyword evidence="3" id="KW-1185">Reference proteome</keyword>
<dbReference type="PROSITE" id="PS50219">
    <property type="entry name" value="CNH"/>
    <property type="match status" value="1"/>
</dbReference>
<dbReference type="InterPro" id="IPR001180">
    <property type="entry name" value="CNH_dom"/>
</dbReference>
<proteinExistence type="predicted"/>
<organism evidence="2 3">
    <name type="scientific">Teladorsagia circumcincta</name>
    <name type="common">Brown stomach worm</name>
    <name type="synonym">Ostertagia circumcincta</name>
    <dbReference type="NCBI Taxonomy" id="45464"/>
    <lineage>
        <taxon>Eukaryota</taxon>
        <taxon>Metazoa</taxon>
        <taxon>Ecdysozoa</taxon>
        <taxon>Nematoda</taxon>
        <taxon>Chromadorea</taxon>
        <taxon>Rhabditida</taxon>
        <taxon>Rhabditina</taxon>
        <taxon>Rhabditomorpha</taxon>
        <taxon>Strongyloidea</taxon>
        <taxon>Trichostrongylidae</taxon>
        <taxon>Teladorsagia</taxon>
    </lineage>
</organism>
<feature type="domain" description="CNH" evidence="1">
    <location>
        <begin position="1"/>
        <end position="110"/>
    </location>
</feature>
<evidence type="ECO:0000259" key="1">
    <source>
        <dbReference type="PROSITE" id="PS50219"/>
    </source>
</evidence>
<dbReference type="Pfam" id="PF00780">
    <property type="entry name" value="CNH"/>
    <property type="match status" value="1"/>
</dbReference>
<protein>
    <recommendedName>
        <fullName evidence="1">CNH domain-containing protein</fullName>
    </recommendedName>
</protein>